<accession>A0A1N6M9Z4</accession>
<evidence type="ECO:0000313" key="3">
    <source>
        <dbReference type="EMBL" id="SIO96160.1"/>
    </source>
</evidence>
<dbReference type="Proteomes" id="UP000184774">
    <property type="component" value="Unassembled WGS sequence"/>
</dbReference>
<evidence type="ECO:0000256" key="1">
    <source>
        <dbReference type="SAM" id="MobiDB-lite"/>
    </source>
</evidence>
<dbReference type="AlphaFoldDB" id="A0A1N6M9Z4"/>
<keyword evidence="2" id="KW-0472">Membrane</keyword>
<keyword evidence="2" id="KW-0812">Transmembrane</keyword>
<keyword evidence="2" id="KW-1133">Transmembrane helix</keyword>
<sequence length="107" mass="11725">MKANNKNHSCHSGHGEHKGHGWMMLLCVLFMVGIPFLVISSTMSSFSPSLLGTALVPLILCLVMHGVMMKFMMPGSTKDQDASQEPQDKKEVQMVEDKTNDGGRFSA</sequence>
<feature type="transmembrane region" description="Helical" evidence="2">
    <location>
        <begin position="49"/>
        <end position="68"/>
    </location>
</feature>
<reference evidence="3 4" key="1">
    <citation type="submission" date="2016-12" db="EMBL/GenBank/DDBJ databases">
        <authorList>
            <person name="Song W.-J."/>
            <person name="Kurnit D.M."/>
        </authorList>
    </citation>
    <scope>NUCLEOTIDE SEQUENCE [LARGE SCALE GENOMIC DNA]</scope>
    <source>
        <strain evidence="3 4">CECT 9026</strain>
    </source>
</reference>
<name>A0A1N6M9Z4_9VIBR</name>
<evidence type="ECO:0000256" key="2">
    <source>
        <dbReference type="SAM" id="Phobius"/>
    </source>
</evidence>
<feature type="region of interest" description="Disordered" evidence="1">
    <location>
        <begin position="75"/>
        <end position="107"/>
    </location>
</feature>
<proteinExistence type="predicted"/>
<feature type="transmembrane region" description="Helical" evidence="2">
    <location>
        <begin position="21"/>
        <end position="43"/>
    </location>
</feature>
<dbReference type="EMBL" id="FSSB01000028">
    <property type="protein sequence ID" value="SIO96160.1"/>
    <property type="molecule type" value="Genomic_DNA"/>
</dbReference>
<evidence type="ECO:0000313" key="4">
    <source>
        <dbReference type="Proteomes" id="UP000184774"/>
    </source>
</evidence>
<dbReference type="RefSeq" id="WP_074374618.1">
    <property type="nucleotide sequence ID" value="NZ_AP024907.1"/>
</dbReference>
<feature type="compositionally biased region" description="Basic and acidic residues" evidence="1">
    <location>
        <begin position="78"/>
        <end position="101"/>
    </location>
</feature>
<evidence type="ECO:0008006" key="5">
    <source>
        <dbReference type="Google" id="ProtNLM"/>
    </source>
</evidence>
<organism evidence="3 4">
    <name type="scientific">Vibrio spartinae</name>
    <dbReference type="NCBI Taxonomy" id="1918945"/>
    <lineage>
        <taxon>Bacteria</taxon>
        <taxon>Pseudomonadati</taxon>
        <taxon>Pseudomonadota</taxon>
        <taxon>Gammaproteobacteria</taxon>
        <taxon>Vibrionales</taxon>
        <taxon>Vibrionaceae</taxon>
        <taxon>Vibrio</taxon>
    </lineage>
</organism>
<dbReference type="OrthoDB" id="5876851at2"/>
<gene>
    <name evidence="3" type="ORF">VSP9026_03942</name>
</gene>
<protein>
    <recommendedName>
        <fullName evidence="5">DUF2933 domain-containing protein</fullName>
    </recommendedName>
</protein>